<feature type="compositionally biased region" description="Basic and acidic residues" evidence="12">
    <location>
        <begin position="1410"/>
        <end position="1420"/>
    </location>
</feature>
<sequence length="1949" mass="219667">MDEFVKEPDQYDFVDSEHILNFLEKTMEEGCGSSVLACEESMVTSAPGEGSIDVRTDSTAGLLDNLIKTVCDGFDESTLIDKDNSIDSTTLFQDVFDRDDSVNSDTKEKACDKEVGSVISVSLEEPRNKDDSVGEISSSKDDYIGTSVIASEVTKTDDSFRTTKELGDKDDGSNSSAPAAKIDDSDRIANLITFTEAHSNLLVSLQETKGESSGERGNAKPCLTNTEVFEETKGNGIEIPLTVEGESPSNVTKRSSSEVPKSSKPSLKEKEYVEDTKDNEIDVALVNEEEKARNNRKISLAEATKLSDPFVKKKEIEDKDECVPQKISTPDVVVISDDESEEYKVDADDSDVKDHKLQPQLSETSTLSASIPEATQNKRETPEHAFHINDNMKKGLSFLAFPSQASTSRLSTKKKKPPFKPKSSTRITIGEALEKAQDAASKLVSEGDISKNHLTPQSKLMKIGSNNSEDSRMALVTIGGQPESSAIDRALSDALLSFYNFGVDSPLGDLTDTHKSSSIGSSISSGENIINLDYEDQDMNVLKMDKEEKQTGESRERGTSKSSRFKMSSKMWELLRFTFDHEHFPSSVHMARLAKMMGVTWSQIRNWFTNRRVENKKAGLYPRDKVLLYCPYCEVPLKTESVQKGHLFSSSHVKKILGSEYVGQSDFDTVKWKQRSLDINVKDRVESKSEKVESPVEDGDLNSATRNLGKRWKNSFLVSEAPEFNLVKPTKLLVLQSGGSGITPNQESKVVAEKEFPRNETGDDKSKRSLNAGGEENFRNLMCDLESKDTKEFKKCNDIIQGQSVTNSAVSDRVLNMSVISEQNSSGTPEDSSAKCNSSIRSGLDVPVTMSSGLNSTNTMPRKELRQYNNSWDEDIVGYQCPTCFKIFQTEWQMIKHTMIHLLFICDICSSMFPSEHILKLHLHDHLTGRYEEEIYYCQFSCKVCHSLKCECYEPQFYKPMEIMRNYSRPQKAVRSKKTFKTKRYSGPNDHLRVTVSAYQKYFAKGNSNEPKELLKSSPKSMSGTPLQNKNLVHIQDSMEEQEEKKPNTYENKKLRVDYARKPRESGKLLESSKRSLSDKSLQSSSPTMAAPRLSVRKDLMQIMPEDIEKQVESNITAQSEMKYNASNEKNYSKKVTSPNVVANSGKLADPPRGKGRPRKKKGQSNTNVYNCGDFYYMCEICDSNFVSKSEMQDHMFFHRFRNRSRRGEKRRLMEASSEERKKSKLVGAAVSEENETLESIDFGRFRCQKCGGHFASNTDLQRHNKQAHSEDLSSSQVLKCNYCEKLYRRERELRRHLKHACSSAPDRLRKILCSTNDNLYVLHEKGEGPHFTMVDRKTEELLRKEATHVVPKGPYKCKYCPLVTKREQEMKRHIWMTCKSTPKNIKKQCKQGYSLEELGFKSGMEECKDNYNESPKNKDILGNNDNDSSHLNNSDFNTSPQKQYTDTSQNQLMSADLVTSTQKECIAESNTSPVSQPNVDIKTTSLSPSSPESKSLPVPKSEKQTGFLKLPFVCAYCGIWYFRELSVARHMKERCIIIPQSHRECLVNGGVLCNTVSNSLTSTVLKHTQGIYKMVAISDKQGNVQPLPDLSPKLLANSQPLKPQVNEKEGAHSSLSAPIVQKGEEEVDASDKSGPAQAKKTANKKVTRCNRCHETFISMEAVLAHSSVHHGPKKGLYKCKLCFEKFQRYKQLREHVWEHTQETPYKCHMCDAKFRLSDSLVDHLQSIHAYTAISEKNLFKWLPNRFGKYRELETKQKSSNNFNTEETIEALDTTLDNLAEDMVVTDAFWTKGNASSEVQEAAKKCYKSQAVSDKTEVVASKQDAKCKIGFQKFSPDKASVNARDSDNEQRNKKSEKIKIKSTIETRQTRQKKKKDSESPDVKSEKGNEKTGKKKIDDKYQKFKATKNTSPGKTKEQKNNSGDDDEELLTGNLESIIETVNLTDDNFLE</sequence>
<protein>
    <submittedName>
        <fullName evidence="15">Uncharacterized protein</fullName>
    </submittedName>
</protein>
<feature type="compositionally biased region" description="Polar residues" evidence="12">
    <location>
        <begin position="359"/>
        <end position="375"/>
    </location>
</feature>
<feature type="domain" description="C2H2-type" evidence="14">
    <location>
        <begin position="1648"/>
        <end position="1675"/>
    </location>
</feature>
<dbReference type="SMART" id="SM00355">
    <property type="entry name" value="ZnF_C2H2"/>
    <property type="match status" value="11"/>
</dbReference>
<dbReference type="PROSITE" id="PS50071">
    <property type="entry name" value="HOMEOBOX_2"/>
    <property type="match status" value="1"/>
</dbReference>
<feature type="domain" description="C2H2-type" evidence="14">
    <location>
        <begin position="1246"/>
        <end position="1274"/>
    </location>
</feature>
<evidence type="ECO:0000259" key="13">
    <source>
        <dbReference type="PROSITE" id="PS50071"/>
    </source>
</evidence>
<dbReference type="PROSITE" id="PS00028">
    <property type="entry name" value="ZINC_FINGER_C2H2_1"/>
    <property type="match status" value="7"/>
</dbReference>
<dbReference type="PROSITE" id="PS00027">
    <property type="entry name" value="HOMEOBOX_1"/>
    <property type="match status" value="1"/>
</dbReference>
<keyword evidence="6 10" id="KW-0238">DNA-binding</keyword>
<feature type="region of interest" description="Disordered" evidence="12">
    <location>
        <begin position="738"/>
        <end position="773"/>
    </location>
</feature>
<dbReference type="InterPro" id="IPR050888">
    <property type="entry name" value="ZnF_C2H2-type_TF"/>
</dbReference>
<dbReference type="EMBL" id="JAXCGZ010018967">
    <property type="protein sequence ID" value="KAK7066973.1"/>
    <property type="molecule type" value="Genomic_DNA"/>
</dbReference>
<dbReference type="GO" id="GO:0005634">
    <property type="term" value="C:nucleus"/>
    <property type="evidence" value="ECO:0007669"/>
    <property type="project" value="UniProtKB-SubCell"/>
</dbReference>
<feature type="compositionally biased region" description="Basic and acidic residues" evidence="12">
    <location>
        <begin position="266"/>
        <end position="275"/>
    </location>
</feature>
<dbReference type="SMART" id="SM00389">
    <property type="entry name" value="HOX"/>
    <property type="match status" value="1"/>
</dbReference>
<dbReference type="Proteomes" id="UP001381693">
    <property type="component" value="Unassembled WGS sequence"/>
</dbReference>
<feature type="compositionally biased region" description="Basic and acidic residues" evidence="12">
    <location>
        <begin position="342"/>
        <end position="357"/>
    </location>
</feature>
<evidence type="ECO:0000256" key="2">
    <source>
        <dbReference type="ARBA" id="ARBA00022723"/>
    </source>
</evidence>
<feature type="compositionally biased region" description="Polar residues" evidence="12">
    <location>
        <begin position="1127"/>
        <end position="1143"/>
    </location>
</feature>
<feature type="domain" description="Homeobox" evidence="13">
    <location>
        <begin position="558"/>
        <end position="618"/>
    </location>
</feature>
<keyword evidence="8 10" id="KW-0539">Nucleus</keyword>
<feature type="region of interest" description="Disordered" evidence="12">
    <location>
        <begin position="1603"/>
        <end position="1643"/>
    </location>
</feature>
<feature type="compositionally biased region" description="Polar residues" evidence="12">
    <location>
        <begin position="1439"/>
        <end position="1449"/>
    </location>
</feature>
<reference evidence="15 16" key="1">
    <citation type="submission" date="2023-11" db="EMBL/GenBank/DDBJ databases">
        <title>Halocaridina rubra genome assembly.</title>
        <authorList>
            <person name="Smith C."/>
        </authorList>
    </citation>
    <scope>NUCLEOTIDE SEQUENCE [LARGE SCALE GENOMIC DNA]</scope>
    <source>
        <strain evidence="15">EP-1</strain>
        <tissue evidence="15">Whole</tissue>
    </source>
</reference>
<evidence type="ECO:0000313" key="16">
    <source>
        <dbReference type="Proteomes" id="UP001381693"/>
    </source>
</evidence>
<keyword evidence="5" id="KW-0862">Zinc</keyword>
<dbReference type="SUPFAM" id="SSF57667">
    <property type="entry name" value="beta-beta-alpha zinc fingers"/>
    <property type="match status" value="3"/>
</dbReference>
<keyword evidence="2" id="KW-0479">Metal-binding</keyword>
<evidence type="ECO:0000256" key="8">
    <source>
        <dbReference type="ARBA" id="ARBA00023242"/>
    </source>
</evidence>
<evidence type="ECO:0000256" key="3">
    <source>
        <dbReference type="ARBA" id="ARBA00022737"/>
    </source>
</evidence>
<comment type="caution">
    <text evidence="15">The sequence shown here is derived from an EMBL/GenBank/DDBJ whole genome shotgun (WGS) entry which is preliminary data.</text>
</comment>
<feature type="compositionally biased region" description="Low complexity" evidence="12">
    <location>
        <begin position="1483"/>
        <end position="1500"/>
    </location>
</feature>
<dbReference type="Gene3D" id="1.10.10.60">
    <property type="entry name" value="Homeodomain-like"/>
    <property type="match status" value="1"/>
</dbReference>
<feature type="region of interest" description="Disordered" evidence="12">
    <location>
        <begin position="1410"/>
        <end position="1449"/>
    </location>
</feature>
<feature type="region of interest" description="Disordered" evidence="12">
    <location>
        <begin position="1469"/>
        <end position="1501"/>
    </location>
</feature>
<evidence type="ECO:0000256" key="11">
    <source>
        <dbReference type="RuleBase" id="RU000682"/>
    </source>
</evidence>
<gene>
    <name evidence="15" type="ORF">SK128_025266</name>
</gene>
<dbReference type="InterPro" id="IPR017970">
    <property type="entry name" value="Homeobox_CS"/>
</dbReference>
<evidence type="ECO:0000256" key="12">
    <source>
        <dbReference type="SAM" id="MobiDB-lite"/>
    </source>
</evidence>
<dbReference type="PROSITE" id="PS50157">
    <property type="entry name" value="ZINC_FINGER_C2H2_2"/>
    <property type="match status" value="7"/>
</dbReference>
<evidence type="ECO:0000259" key="14">
    <source>
        <dbReference type="PROSITE" id="PS50157"/>
    </source>
</evidence>
<feature type="region of interest" description="Disordered" evidence="12">
    <location>
        <begin position="1038"/>
        <end position="1094"/>
    </location>
</feature>
<evidence type="ECO:0000256" key="5">
    <source>
        <dbReference type="ARBA" id="ARBA00022833"/>
    </source>
</evidence>
<feature type="region of interest" description="Disordered" evidence="12">
    <location>
        <begin position="231"/>
        <end position="275"/>
    </location>
</feature>
<feature type="DNA-binding region" description="Homeobox" evidence="10">
    <location>
        <begin position="560"/>
        <end position="619"/>
    </location>
</feature>
<dbReference type="GO" id="GO:0003677">
    <property type="term" value="F:DNA binding"/>
    <property type="evidence" value="ECO:0007669"/>
    <property type="project" value="UniProtKB-UniRule"/>
</dbReference>
<dbReference type="SUPFAM" id="SSF46689">
    <property type="entry name" value="Homeodomain-like"/>
    <property type="match status" value="1"/>
</dbReference>
<feature type="compositionally biased region" description="Basic residues" evidence="12">
    <location>
        <begin position="1154"/>
        <end position="1163"/>
    </location>
</feature>
<feature type="compositionally biased region" description="Basic and acidic residues" evidence="12">
    <location>
        <begin position="1844"/>
        <end position="1868"/>
    </location>
</feature>
<evidence type="ECO:0000256" key="10">
    <source>
        <dbReference type="PROSITE-ProRule" id="PRU00108"/>
    </source>
</evidence>
<feature type="compositionally biased region" description="Polar residues" evidence="12">
    <location>
        <begin position="1469"/>
        <end position="1479"/>
    </location>
</feature>
<dbReference type="Pfam" id="PF00046">
    <property type="entry name" value="Homeodomain"/>
    <property type="match status" value="1"/>
</dbReference>
<proteinExistence type="predicted"/>
<accession>A0AAN8WQ27</accession>
<keyword evidence="3" id="KW-0677">Repeat</keyword>
<feature type="compositionally biased region" description="Low complexity" evidence="12">
    <location>
        <begin position="1424"/>
        <end position="1438"/>
    </location>
</feature>
<comment type="subcellular location">
    <subcellularLocation>
        <location evidence="1 10 11">Nucleus</location>
    </subcellularLocation>
</comment>
<feature type="region of interest" description="Disordered" evidence="12">
    <location>
        <begin position="335"/>
        <end position="383"/>
    </location>
</feature>
<feature type="compositionally biased region" description="Low complexity" evidence="12">
    <location>
        <begin position="253"/>
        <end position="265"/>
    </location>
</feature>
<dbReference type="InterPro" id="IPR036236">
    <property type="entry name" value="Znf_C2H2_sf"/>
</dbReference>
<evidence type="ECO:0000256" key="6">
    <source>
        <dbReference type="ARBA" id="ARBA00023125"/>
    </source>
</evidence>
<feature type="domain" description="C2H2-type" evidence="14">
    <location>
        <begin position="879"/>
        <end position="901"/>
    </location>
</feature>
<evidence type="ECO:0000256" key="1">
    <source>
        <dbReference type="ARBA" id="ARBA00004123"/>
    </source>
</evidence>
<feature type="domain" description="C2H2-type" evidence="14">
    <location>
        <begin position="1177"/>
        <end position="1204"/>
    </location>
</feature>
<feature type="region of interest" description="Disordered" evidence="12">
    <location>
        <begin position="156"/>
        <end position="181"/>
    </location>
</feature>
<evidence type="ECO:0000313" key="15">
    <source>
        <dbReference type="EMBL" id="KAK7066973.1"/>
    </source>
</evidence>
<feature type="domain" description="C2H2-type" evidence="14">
    <location>
        <begin position="1706"/>
        <end position="1730"/>
    </location>
</feature>
<feature type="compositionally biased region" description="Basic and acidic residues" evidence="12">
    <location>
        <begin position="1875"/>
        <end position="1901"/>
    </location>
</feature>
<evidence type="ECO:0000256" key="9">
    <source>
        <dbReference type="PROSITE-ProRule" id="PRU00042"/>
    </source>
</evidence>
<evidence type="ECO:0000256" key="4">
    <source>
        <dbReference type="ARBA" id="ARBA00022771"/>
    </source>
</evidence>
<feature type="compositionally biased region" description="Basic and acidic residues" evidence="12">
    <location>
        <begin position="750"/>
        <end position="767"/>
    </location>
</feature>
<keyword evidence="16" id="KW-1185">Reference proteome</keyword>
<dbReference type="GO" id="GO:0008270">
    <property type="term" value="F:zinc ion binding"/>
    <property type="evidence" value="ECO:0007669"/>
    <property type="project" value="UniProtKB-KW"/>
</dbReference>
<feature type="domain" description="C2H2-type" evidence="14">
    <location>
        <begin position="1678"/>
        <end position="1705"/>
    </location>
</feature>
<organism evidence="15 16">
    <name type="scientific">Halocaridina rubra</name>
    <name type="common">Hawaiian red shrimp</name>
    <dbReference type="NCBI Taxonomy" id="373956"/>
    <lineage>
        <taxon>Eukaryota</taxon>
        <taxon>Metazoa</taxon>
        <taxon>Ecdysozoa</taxon>
        <taxon>Arthropoda</taxon>
        <taxon>Crustacea</taxon>
        <taxon>Multicrustacea</taxon>
        <taxon>Malacostraca</taxon>
        <taxon>Eumalacostraca</taxon>
        <taxon>Eucarida</taxon>
        <taxon>Decapoda</taxon>
        <taxon>Pleocyemata</taxon>
        <taxon>Caridea</taxon>
        <taxon>Atyoidea</taxon>
        <taxon>Atyidae</taxon>
        <taxon>Halocaridina</taxon>
    </lineage>
</organism>
<feature type="region of interest" description="Disordered" evidence="12">
    <location>
        <begin position="1838"/>
        <end position="1928"/>
    </location>
</feature>
<feature type="region of interest" description="Disordered" evidence="12">
    <location>
        <begin position="1127"/>
        <end position="1165"/>
    </location>
</feature>
<keyword evidence="7 10" id="KW-0371">Homeobox</keyword>
<dbReference type="Gene3D" id="3.30.160.60">
    <property type="entry name" value="Classic Zinc Finger"/>
    <property type="match status" value="4"/>
</dbReference>
<feature type="compositionally biased region" description="Basic and acidic residues" evidence="12">
    <location>
        <begin position="156"/>
        <end position="172"/>
    </location>
</feature>
<feature type="domain" description="C2H2-type" evidence="14">
    <location>
        <begin position="1279"/>
        <end position="1306"/>
    </location>
</feature>
<evidence type="ECO:0000256" key="7">
    <source>
        <dbReference type="ARBA" id="ARBA00023155"/>
    </source>
</evidence>
<dbReference type="InterPro" id="IPR001356">
    <property type="entry name" value="HD"/>
</dbReference>
<dbReference type="InterPro" id="IPR009057">
    <property type="entry name" value="Homeodomain-like_sf"/>
</dbReference>
<name>A0AAN8WQ27_HALRR</name>
<dbReference type="CDD" id="cd00086">
    <property type="entry name" value="homeodomain"/>
    <property type="match status" value="1"/>
</dbReference>
<feature type="compositionally biased region" description="Basic and acidic residues" evidence="12">
    <location>
        <begin position="1043"/>
        <end position="1078"/>
    </location>
</feature>
<dbReference type="PANTHER" id="PTHR24406">
    <property type="entry name" value="TRANSCRIPTIONAL REPRESSOR CTCFL-RELATED"/>
    <property type="match status" value="1"/>
</dbReference>
<dbReference type="InterPro" id="IPR013087">
    <property type="entry name" value="Znf_C2H2_type"/>
</dbReference>
<keyword evidence="4 9" id="KW-0863">Zinc-finger</keyword>
<dbReference type="GO" id="GO:0000981">
    <property type="term" value="F:DNA-binding transcription factor activity, RNA polymerase II-specific"/>
    <property type="evidence" value="ECO:0007669"/>
    <property type="project" value="InterPro"/>
</dbReference>